<keyword evidence="1" id="KW-0238">DNA-binding</keyword>
<dbReference type="PANTHER" id="PTHR35145">
    <property type="entry name" value="CYTOPLASMIC PROTEIN-RELATED"/>
    <property type="match status" value="1"/>
</dbReference>
<dbReference type="InterPro" id="IPR007351">
    <property type="entry name" value="YjbR"/>
</dbReference>
<evidence type="ECO:0000313" key="2">
    <source>
        <dbReference type="Proteomes" id="UP000316968"/>
    </source>
</evidence>
<evidence type="ECO:0000313" key="1">
    <source>
        <dbReference type="EMBL" id="QDH23204.1"/>
    </source>
</evidence>
<dbReference type="PANTHER" id="PTHR35145:SF1">
    <property type="entry name" value="CYTOPLASMIC PROTEIN"/>
    <property type="match status" value="1"/>
</dbReference>
<dbReference type="Gene3D" id="3.90.1150.30">
    <property type="match status" value="1"/>
</dbReference>
<dbReference type="Pfam" id="PF04237">
    <property type="entry name" value="YjbR"/>
    <property type="match status" value="1"/>
</dbReference>
<dbReference type="KEGG" id="saca:FFV09_21470"/>
<dbReference type="RefSeq" id="WP_141449741.1">
    <property type="nucleotide sequence ID" value="NZ_CP041217.1"/>
</dbReference>
<dbReference type="InterPro" id="IPR058532">
    <property type="entry name" value="YjbR/MT2646/Rv2570-like"/>
</dbReference>
<dbReference type="GO" id="GO:0003677">
    <property type="term" value="F:DNA binding"/>
    <property type="evidence" value="ECO:0007669"/>
    <property type="project" value="UniProtKB-KW"/>
</dbReference>
<organism evidence="1 2">
    <name type="scientific">Saccharibacillus brassicae</name>
    <dbReference type="NCBI Taxonomy" id="2583377"/>
    <lineage>
        <taxon>Bacteria</taxon>
        <taxon>Bacillati</taxon>
        <taxon>Bacillota</taxon>
        <taxon>Bacilli</taxon>
        <taxon>Bacillales</taxon>
        <taxon>Paenibacillaceae</taxon>
        <taxon>Saccharibacillus</taxon>
    </lineage>
</organism>
<dbReference type="Proteomes" id="UP000316968">
    <property type="component" value="Chromosome"/>
</dbReference>
<dbReference type="InterPro" id="IPR038056">
    <property type="entry name" value="YjbR-like_sf"/>
</dbReference>
<keyword evidence="2" id="KW-1185">Reference proteome</keyword>
<dbReference type="OrthoDB" id="9789813at2"/>
<sequence length="118" mass="13821">MHKQELIDRCLELPGAYEDYPFDESWTVMRHGGNKKSFALIYEREGHLCANLKCDPMRAAMLRDLHEEIRPGYHMNKEHWNTVIADGALGEEDILDLVRHSFELTRPKIRGKRQPADF</sequence>
<name>A0A4Y6V1G7_SACBS</name>
<dbReference type="EMBL" id="CP041217">
    <property type="protein sequence ID" value="QDH23204.1"/>
    <property type="molecule type" value="Genomic_DNA"/>
</dbReference>
<dbReference type="AlphaFoldDB" id="A0A4Y6V1G7"/>
<protein>
    <submittedName>
        <fullName evidence="1">MmcQ/YjbR family DNA-binding protein</fullName>
    </submittedName>
</protein>
<proteinExistence type="predicted"/>
<reference evidence="1 2" key="1">
    <citation type="submission" date="2019-06" db="EMBL/GenBank/DDBJ databases">
        <title>Saccharibacillus brassicae sp. nov., an endophytic bacterium isolated from Chinese cabbage seeds (Brassica pekinensis).</title>
        <authorList>
            <person name="Jiang L."/>
            <person name="Lee J."/>
            <person name="Kim S.W."/>
        </authorList>
    </citation>
    <scope>NUCLEOTIDE SEQUENCE [LARGE SCALE GENOMIC DNA]</scope>
    <source>
        <strain evidence="2">KCTC 43072 / ATSA2</strain>
    </source>
</reference>
<dbReference type="SUPFAM" id="SSF142906">
    <property type="entry name" value="YjbR-like"/>
    <property type="match status" value="1"/>
</dbReference>
<accession>A0A4Y6V1G7</accession>
<gene>
    <name evidence="1" type="ORF">FFV09_21470</name>
</gene>